<feature type="domain" description="VWFA" evidence="3">
    <location>
        <begin position="407"/>
        <end position="589"/>
    </location>
</feature>
<dbReference type="KEGG" id="vpy:HZI73_12810"/>
<dbReference type="EMBL" id="CP058649">
    <property type="protein sequence ID" value="QUI23113.1"/>
    <property type="molecule type" value="Genomic_DNA"/>
</dbReference>
<keyword evidence="2" id="KW-0812">Transmembrane</keyword>
<dbReference type="PANTHER" id="PTHR37947:SF2">
    <property type="entry name" value="VON WILLEBRAND FACTOR TYPE A"/>
    <property type="match status" value="1"/>
</dbReference>
<reference evidence="4" key="1">
    <citation type="submission" date="2020-07" db="EMBL/GenBank/DDBJ databases">
        <title>Vallitalea pronyensis genome.</title>
        <authorList>
            <person name="Postec A."/>
        </authorList>
    </citation>
    <scope>NUCLEOTIDE SEQUENCE</scope>
    <source>
        <strain evidence="4">FatNI3</strain>
    </source>
</reference>
<feature type="compositionally biased region" description="Basic and acidic residues" evidence="1">
    <location>
        <begin position="870"/>
        <end position="898"/>
    </location>
</feature>
<dbReference type="SMART" id="SM00327">
    <property type="entry name" value="VWA"/>
    <property type="match status" value="1"/>
</dbReference>
<proteinExistence type="predicted"/>
<dbReference type="InterPro" id="IPR010768">
    <property type="entry name" value="GATase1-like"/>
</dbReference>
<dbReference type="PANTHER" id="PTHR37947">
    <property type="entry name" value="BLL2462 PROTEIN"/>
    <property type="match status" value="1"/>
</dbReference>
<keyword evidence="2" id="KW-1133">Transmembrane helix</keyword>
<feature type="region of interest" description="Disordered" evidence="1">
    <location>
        <begin position="866"/>
        <end position="930"/>
    </location>
</feature>
<evidence type="ECO:0000256" key="2">
    <source>
        <dbReference type="SAM" id="Phobius"/>
    </source>
</evidence>
<evidence type="ECO:0000259" key="3">
    <source>
        <dbReference type="PROSITE" id="PS50234"/>
    </source>
</evidence>
<feature type="compositionally biased region" description="Polar residues" evidence="1">
    <location>
        <begin position="910"/>
        <end position="924"/>
    </location>
</feature>
<name>A0A8J8SH88_9FIRM</name>
<dbReference type="SUPFAM" id="SSF53300">
    <property type="entry name" value="vWA-like"/>
    <property type="match status" value="2"/>
</dbReference>
<evidence type="ECO:0000313" key="5">
    <source>
        <dbReference type="Proteomes" id="UP000683246"/>
    </source>
</evidence>
<dbReference type="Gene3D" id="3.40.50.410">
    <property type="entry name" value="von Willebrand factor, type A domain"/>
    <property type="match status" value="2"/>
</dbReference>
<sequence length="930" mass="103544">MRIEFTRAWLLLLYPLMLGIVIFLSRKYHTNKVKKYLILTIRGIFLLCLILALADMSIVNMSKDTTTIFLSDLSNSVSGNEEDMKQFILEAMQSKQEEDRVASVVFGKDVELEGEVTDNLTGNILDSPINTSHTDIEQGLVKSMTMMPKDTNKRIVLLTDGKENKGDVGTLVHAIKEQKIDIKVKLLESQINDEVYVDSFYIPQKVNLGEQFQVHMDIYATVDTETKVTLIADGEKLVTETMSLNQGSNKYVLHDTAKKMGFVNYELLIEPVHDTMTINNSYSAYTLVETSPKILILYDEENDAVQLEKIADSLGLEYDSMASHTAPTQLENLLTYKSIMLCNVSADKLDNGFLEQLEHYVKDFGGGMVAVGGENAFALGGYYKTPLETVLPVNMHMRGIKDKPSVAMMLVIDKSGSMAGINLKLAKEAAVRTLDVLEDRDEIGVVAFDDKAYNVVDLQKAENRESIQESILGIQQGGGTSILPALREAYEKLSLSKAEIKHVILLTDGQAENTGYEGLLTNMNDNKITLSTVGIGSDTDIGLLSYLASSGNGRFYLTKDGLSIPRIFAKEAFLATRTYLNNMTFTPEITSYHSILSSVYDEGLPPLHGYVGTSPKDAATVLLTSPVKDPILVSWQYGLGKTVAWTSDLSGQWSREYNAWGRNHILWQNIIHYTIENYSREPIELESTLKDGEVEVTLTTSGEDDQLLDTSVQVQTPSNKNITLNLEPVRKGVYRGRFLPDEIGSYMLKGVQKDEEQVLATGLGGITVPYSEEYKVAKATTFKHFVDQVGGAYIQRAEDVFGPLDHPVKSKKSVVNGLLIMAMIIWIVDIAMRRLNVMTKLQRRIVAPMSRGIGYIYRKAIGSNRQKNKKVMDHDNKSHKPVEVIEQQIKSHEKDNLSKKNSKPSKSKEAQQASGGLNTDQLLGSLNKKK</sequence>
<dbReference type="Proteomes" id="UP000683246">
    <property type="component" value="Chromosome"/>
</dbReference>
<feature type="transmembrane region" description="Helical" evidence="2">
    <location>
        <begin position="6"/>
        <end position="24"/>
    </location>
</feature>
<dbReference type="Gene3D" id="3.40.50.880">
    <property type="match status" value="1"/>
</dbReference>
<keyword evidence="5" id="KW-1185">Reference proteome</keyword>
<dbReference type="Pfam" id="PF07090">
    <property type="entry name" value="GATase1_like"/>
    <property type="match status" value="1"/>
</dbReference>
<evidence type="ECO:0000256" key="1">
    <source>
        <dbReference type="SAM" id="MobiDB-lite"/>
    </source>
</evidence>
<dbReference type="Pfam" id="PF13519">
    <property type="entry name" value="VWA_2"/>
    <property type="match status" value="1"/>
</dbReference>
<protein>
    <submittedName>
        <fullName evidence="4">VWA domain-containing protein</fullName>
    </submittedName>
</protein>
<organism evidence="4 5">
    <name type="scientific">Vallitalea pronyensis</name>
    <dbReference type="NCBI Taxonomy" id="1348613"/>
    <lineage>
        <taxon>Bacteria</taxon>
        <taxon>Bacillati</taxon>
        <taxon>Bacillota</taxon>
        <taxon>Clostridia</taxon>
        <taxon>Lachnospirales</taxon>
        <taxon>Vallitaleaceae</taxon>
        <taxon>Vallitalea</taxon>
    </lineage>
</organism>
<dbReference type="InterPro" id="IPR029062">
    <property type="entry name" value="Class_I_gatase-like"/>
</dbReference>
<feature type="transmembrane region" description="Helical" evidence="2">
    <location>
        <begin position="36"/>
        <end position="54"/>
    </location>
</feature>
<gene>
    <name evidence="4" type="ORF">HZI73_12810</name>
</gene>
<dbReference type="InterPro" id="IPR002035">
    <property type="entry name" value="VWF_A"/>
</dbReference>
<dbReference type="Pfam" id="PF00092">
    <property type="entry name" value="VWA"/>
    <property type="match status" value="1"/>
</dbReference>
<dbReference type="AlphaFoldDB" id="A0A8J8SH88"/>
<dbReference type="InterPro" id="IPR036465">
    <property type="entry name" value="vWFA_dom_sf"/>
</dbReference>
<dbReference type="SUPFAM" id="SSF52317">
    <property type="entry name" value="Class I glutamine amidotransferase-like"/>
    <property type="match status" value="1"/>
</dbReference>
<dbReference type="RefSeq" id="WP_212698613.1">
    <property type="nucleotide sequence ID" value="NZ_CP058649.1"/>
</dbReference>
<dbReference type="PROSITE" id="PS50234">
    <property type="entry name" value="VWFA"/>
    <property type="match status" value="1"/>
</dbReference>
<accession>A0A8J8SH88</accession>
<keyword evidence="2" id="KW-0472">Membrane</keyword>
<dbReference type="CDD" id="cd00198">
    <property type="entry name" value="vWFA"/>
    <property type="match status" value="1"/>
</dbReference>
<evidence type="ECO:0000313" key="4">
    <source>
        <dbReference type="EMBL" id="QUI23113.1"/>
    </source>
</evidence>